<keyword evidence="2" id="KW-1185">Reference proteome</keyword>
<proteinExistence type="predicted"/>
<dbReference type="Proteomes" id="UP000014155">
    <property type="component" value="Unassembled WGS sequence"/>
</dbReference>
<protein>
    <submittedName>
        <fullName evidence="1">Uncharacterized protein</fullName>
    </submittedName>
</protein>
<comment type="caution">
    <text evidence="1">The sequence shown here is derived from an EMBL/GenBank/DDBJ whole genome shotgun (WGS) entry which is preliminary data.</text>
</comment>
<reference evidence="1 2" key="1">
    <citation type="journal article" date="2013" name="Genome Announc.">
        <title>Draft Genome Sequence of the Cellulolytic, Mesophilic, Anaerobic Bacterium Clostridium termitidis Strain CT1112 (DSM 5398).</title>
        <authorList>
            <person name="Lal S."/>
            <person name="Ramachandran U."/>
            <person name="Zhang X."/>
            <person name="Munir R."/>
            <person name="Sparling R."/>
            <person name="Levin D.B."/>
        </authorList>
    </citation>
    <scope>NUCLEOTIDE SEQUENCE [LARGE SCALE GENOMIC DNA]</scope>
    <source>
        <strain evidence="1 2">CT1112</strain>
    </source>
</reference>
<sequence length="68" mass="7317">MGSEAMVVAFKDNPKITTNVSTDKTKILMSWSAVVVAYYGIGDVGVILINTYTHSGTCNWLAAEFANT</sequence>
<organism evidence="1 2">
    <name type="scientific">Ruminiclostridium cellobioparum subsp. termitidis CT1112</name>
    <dbReference type="NCBI Taxonomy" id="1195236"/>
    <lineage>
        <taxon>Bacteria</taxon>
        <taxon>Bacillati</taxon>
        <taxon>Bacillota</taxon>
        <taxon>Clostridia</taxon>
        <taxon>Eubacteriales</taxon>
        <taxon>Oscillospiraceae</taxon>
        <taxon>Ruminiclostridium</taxon>
    </lineage>
</organism>
<dbReference type="EMBL" id="AORV01000031">
    <property type="protein sequence ID" value="EMS72111.1"/>
    <property type="molecule type" value="Genomic_DNA"/>
</dbReference>
<evidence type="ECO:0000313" key="2">
    <source>
        <dbReference type="Proteomes" id="UP000014155"/>
    </source>
</evidence>
<accession>S0FP09</accession>
<evidence type="ECO:0000313" key="1">
    <source>
        <dbReference type="EMBL" id="EMS72111.1"/>
    </source>
</evidence>
<name>S0FP09_RUMCE</name>
<gene>
    <name evidence="1" type="ORF">CTER_1942</name>
</gene>
<dbReference type="AlphaFoldDB" id="S0FP09"/>